<dbReference type="SUPFAM" id="SSF56801">
    <property type="entry name" value="Acetyl-CoA synthetase-like"/>
    <property type="match status" value="1"/>
</dbReference>
<evidence type="ECO:0000313" key="4">
    <source>
        <dbReference type="Proteomes" id="UP001500839"/>
    </source>
</evidence>
<organism evidence="3 4">
    <name type="scientific">Tomitella cavernea</name>
    <dbReference type="NCBI Taxonomy" id="1387982"/>
    <lineage>
        <taxon>Bacteria</taxon>
        <taxon>Bacillati</taxon>
        <taxon>Actinomycetota</taxon>
        <taxon>Actinomycetes</taxon>
        <taxon>Mycobacteriales</taxon>
        <taxon>Tomitella</taxon>
    </lineage>
</organism>
<dbReference type="Pfam" id="PF00501">
    <property type="entry name" value="AMP-binding"/>
    <property type="match status" value="1"/>
</dbReference>
<reference evidence="4" key="1">
    <citation type="journal article" date="2019" name="Int. J. Syst. Evol. Microbiol.">
        <title>The Global Catalogue of Microorganisms (GCM) 10K type strain sequencing project: providing services to taxonomists for standard genome sequencing and annotation.</title>
        <authorList>
            <consortium name="The Broad Institute Genomics Platform"/>
            <consortium name="The Broad Institute Genome Sequencing Center for Infectious Disease"/>
            <person name="Wu L."/>
            <person name="Ma J."/>
        </authorList>
    </citation>
    <scope>NUCLEOTIDE SEQUENCE [LARGE SCALE GENOMIC DNA]</scope>
    <source>
        <strain evidence="4">JCM 18542</strain>
    </source>
</reference>
<feature type="domain" description="AMP-dependent synthetase/ligase" evidence="1">
    <location>
        <begin position="19"/>
        <end position="378"/>
    </location>
</feature>
<dbReference type="Pfam" id="PF13193">
    <property type="entry name" value="AMP-binding_C"/>
    <property type="match status" value="1"/>
</dbReference>
<dbReference type="EMBL" id="BAABKQ010000001">
    <property type="protein sequence ID" value="GAA4815000.1"/>
    <property type="molecule type" value="Genomic_DNA"/>
</dbReference>
<protein>
    <submittedName>
        <fullName evidence="3">Class I adenylate-forming enzyme family protein</fullName>
    </submittedName>
</protein>
<dbReference type="InterPro" id="IPR020845">
    <property type="entry name" value="AMP-binding_CS"/>
</dbReference>
<feature type="domain" description="AMP-binding enzyme C-terminal" evidence="2">
    <location>
        <begin position="428"/>
        <end position="504"/>
    </location>
</feature>
<dbReference type="Gene3D" id="3.30.300.30">
    <property type="match status" value="1"/>
</dbReference>
<gene>
    <name evidence="3" type="ORF">GCM10023353_20590</name>
</gene>
<dbReference type="PANTHER" id="PTHR43767">
    <property type="entry name" value="LONG-CHAIN-FATTY-ACID--COA LIGASE"/>
    <property type="match status" value="1"/>
</dbReference>
<evidence type="ECO:0000313" key="3">
    <source>
        <dbReference type="EMBL" id="GAA4815000.1"/>
    </source>
</evidence>
<dbReference type="PANTHER" id="PTHR43767:SF1">
    <property type="entry name" value="NONRIBOSOMAL PEPTIDE SYNTHASE PES1 (EUROFUNG)-RELATED"/>
    <property type="match status" value="1"/>
</dbReference>
<dbReference type="InterPro" id="IPR000873">
    <property type="entry name" value="AMP-dep_synth/lig_dom"/>
</dbReference>
<dbReference type="RefSeq" id="WP_200171159.1">
    <property type="nucleotide sequence ID" value="NZ_BAABKQ010000001.1"/>
</dbReference>
<dbReference type="InterPro" id="IPR045851">
    <property type="entry name" value="AMP-bd_C_sf"/>
</dbReference>
<dbReference type="Gene3D" id="3.40.50.12780">
    <property type="entry name" value="N-terminal domain of ligase-like"/>
    <property type="match status" value="1"/>
</dbReference>
<dbReference type="Proteomes" id="UP001500839">
    <property type="component" value="Unassembled WGS sequence"/>
</dbReference>
<sequence>MDTTARATGDMVVGSMLATAARTYRDREMIYCATTGRRFTFGEVDTRVNRLAHGLMGLGLAKGDTVAYLFNNRAEIVEVFFALAKAGLVGVPLNYRLAAPEVVDLVRSCEAKALICAEGYVDVAAEVHAADTPLRHVVAAAEGAVPDFAARYEDIVAAGSDAAPDVDVRETDTQYFNLTSGTTGLPKAYRLNHYNNAFAALTMPLEFDVTRADTILTAFPMYGRVGAAWLMIGTCMGVRNVITDYEPQRIAEHIEAERCTITNFVPTMAAMLLQLPNITDFDFGSLRAIVFAGSPLPAPVRERTLATLCPNLYEFYGMQETGLVAAIGAADKSERPDSVGQASIFSDIRVVDDEGGRVPAGESGEIIVRSPASTTGYFRNEEKTSETFRDGWIHTGDIGRFDSDGFLYVTGRKKDVIVTGGQNVFSVEVEAVLLQHPDVADCAVIGTADPVWGEAVTAVVVPRGGTAVDEAALIDHCKRTLAGFKAPKRIIRRGEAIPRTPTGKITKYVLEEQYRVVV</sequence>
<dbReference type="InterPro" id="IPR025110">
    <property type="entry name" value="AMP-bd_C"/>
</dbReference>
<comment type="caution">
    <text evidence="3">The sequence shown here is derived from an EMBL/GenBank/DDBJ whole genome shotgun (WGS) entry which is preliminary data.</text>
</comment>
<evidence type="ECO:0000259" key="1">
    <source>
        <dbReference type="Pfam" id="PF00501"/>
    </source>
</evidence>
<proteinExistence type="predicted"/>
<dbReference type="InterPro" id="IPR050237">
    <property type="entry name" value="ATP-dep_AMP-bd_enzyme"/>
</dbReference>
<dbReference type="InterPro" id="IPR042099">
    <property type="entry name" value="ANL_N_sf"/>
</dbReference>
<dbReference type="PROSITE" id="PS00455">
    <property type="entry name" value="AMP_BINDING"/>
    <property type="match status" value="1"/>
</dbReference>
<evidence type="ECO:0000259" key="2">
    <source>
        <dbReference type="Pfam" id="PF13193"/>
    </source>
</evidence>
<name>A0ABP9CRE8_9ACTN</name>
<accession>A0ABP9CRE8</accession>
<keyword evidence="4" id="KW-1185">Reference proteome</keyword>